<dbReference type="InterPro" id="IPR027417">
    <property type="entry name" value="P-loop_NTPase"/>
</dbReference>
<dbReference type="Pfam" id="PF13424">
    <property type="entry name" value="TPR_12"/>
    <property type="match status" value="2"/>
</dbReference>
<name>A0A1C5GZT0_9ACTN</name>
<dbReference type="InterPro" id="IPR011990">
    <property type="entry name" value="TPR-like_helical_dom_sf"/>
</dbReference>
<keyword evidence="4" id="KW-0804">Transcription</keyword>
<dbReference type="Gene3D" id="3.40.50.300">
    <property type="entry name" value="P-loop containing nucleotide triphosphate hydrolases"/>
    <property type="match status" value="1"/>
</dbReference>
<evidence type="ECO:0000259" key="7">
    <source>
        <dbReference type="PROSITE" id="PS51755"/>
    </source>
</evidence>
<dbReference type="PROSITE" id="PS51755">
    <property type="entry name" value="OMPR_PHOB"/>
    <property type="match status" value="1"/>
</dbReference>
<organism evidence="8 9">
    <name type="scientific">Micromonospora coxensis</name>
    <dbReference type="NCBI Taxonomy" id="356852"/>
    <lineage>
        <taxon>Bacteria</taxon>
        <taxon>Bacillati</taxon>
        <taxon>Actinomycetota</taxon>
        <taxon>Actinomycetes</taxon>
        <taxon>Micromonosporales</taxon>
        <taxon>Micromonosporaceae</taxon>
        <taxon>Micromonospora</taxon>
    </lineage>
</organism>
<dbReference type="GO" id="GO:0000160">
    <property type="term" value="P:phosphorelay signal transduction system"/>
    <property type="evidence" value="ECO:0007669"/>
    <property type="project" value="InterPro"/>
</dbReference>
<evidence type="ECO:0000313" key="8">
    <source>
        <dbReference type="EMBL" id="SCG39329.1"/>
    </source>
</evidence>
<dbReference type="PRINTS" id="PR00364">
    <property type="entry name" value="DISEASERSIST"/>
</dbReference>
<dbReference type="Pfam" id="PF03704">
    <property type="entry name" value="BTAD"/>
    <property type="match status" value="1"/>
</dbReference>
<keyword evidence="2" id="KW-0805">Transcription regulation</keyword>
<keyword evidence="9" id="KW-1185">Reference proteome</keyword>
<dbReference type="Gene3D" id="1.10.10.10">
    <property type="entry name" value="Winged helix-like DNA-binding domain superfamily/Winged helix DNA-binding domain"/>
    <property type="match status" value="1"/>
</dbReference>
<dbReference type="SMART" id="SM01043">
    <property type="entry name" value="BTAD"/>
    <property type="match status" value="1"/>
</dbReference>
<feature type="region of interest" description="Disordered" evidence="6">
    <location>
        <begin position="246"/>
        <end position="269"/>
    </location>
</feature>
<dbReference type="InterPro" id="IPR003593">
    <property type="entry name" value="AAA+_ATPase"/>
</dbReference>
<proteinExistence type="inferred from homology"/>
<dbReference type="SUPFAM" id="SSF52540">
    <property type="entry name" value="P-loop containing nucleoside triphosphate hydrolases"/>
    <property type="match status" value="1"/>
</dbReference>
<evidence type="ECO:0000313" key="9">
    <source>
        <dbReference type="Proteomes" id="UP000198215"/>
    </source>
</evidence>
<evidence type="ECO:0000256" key="4">
    <source>
        <dbReference type="ARBA" id="ARBA00023163"/>
    </source>
</evidence>
<reference evidence="9" key="1">
    <citation type="submission" date="2016-06" db="EMBL/GenBank/DDBJ databases">
        <authorList>
            <person name="Varghese N."/>
            <person name="Submissions Spin"/>
        </authorList>
    </citation>
    <scope>NUCLEOTIDE SEQUENCE [LARGE SCALE GENOMIC DNA]</scope>
    <source>
        <strain evidence="9">DSM 45161</strain>
    </source>
</reference>
<dbReference type="GO" id="GO:0006355">
    <property type="term" value="P:regulation of DNA-templated transcription"/>
    <property type="evidence" value="ECO:0007669"/>
    <property type="project" value="InterPro"/>
</dbReference>
<dbReference type="InterPro" id="IPR005158">
    <property type="entry name" value="BTAD"/>
</dbReference>
<feature type="DNA-binding region" description="OmpR/PhoB-type" evidence="5">
    <location>
        <begin position="1"/>
        <end position="93"/>
    </location>
</feature>
<dbReference type="Pfam" id="PF13191">
    <property type="entry name" value="AAA_16"/>
    <property type="match status" value="1"/>
</dbReference>
<dbReference type="InterPro" id="IPR001867">
    <property type="entry name" value="OmpR/PhoB-type_DNA-bd"/>
</dbReference>
<dbReference type="PANTHER" id="PTHR35807">
    <property type="entry name" value="TRANSCRIPTIONAL REGULATOR REDD-RELATED"/>
    <property type="match status" value="1"/>
</dbReference>
<evidence type="ECO:0000256" key="2">
    <source>
        <dbReference type="ARBA" id="ARBA00023015"/>
    </source>
</evidence>
<dbReference type="InterPro" id="IPR036388">
    <property type="entry name" value="WH-like_DNA-bd_sf"/>
</dbReference>
<dbReference type="EMBL" id="LT607753">
    <property type="protein sequence ID" value="SCG39329.1"/>
    <property type="molecule type" value="Genomic_DNA"/>
</dbReference>
<sequence length="938" mass="102104">MRVAVLGPLELGEPDSRLAIGSPKQRTTLALLIARAGTVVPIEELIAELWGERPPRSALANARMYVANLRRLLAAHDDAPQVRKAGGGYLLTLDDQAYDLRQFRDLARRGRALLDDGDAAEAGRQCRRAIDLWRGRPLADVPTGELLDAWVLGVEQEHLRVAHCQAEAMLRSDRADRAVDLARELLVRDPLREPTYELLMRAHHAGGDAAAALTVYDTARRRLGSELGIEPGPALRELRQVVIDRGGGPDGGAVTVGPPPAPEPAPERAVPRQLPADIPAFAGRGSQLDRLDTLLHRATGTARVPVTVVLTGPAGVGKTALAVHWAHRVADRFPDGQLYVDLRGFGPERTRTSPAEALRALLDALGVPPHRLPRTVQAQVGLYRSLLAGRRVLLVLDNARDAEQVRPLLPGSAGALTVVTSRDQMYGLVTKEAAEPVPLALMSPTEGRELLAGRLGAARTRAAVAAVDEIVTSCVGLPLALAVVAARAAIEPDVPLPRLAADLRRTRRLDALAPDSSVDVRSTLSWSHHLLDGPATRLFSLLAVHPGPDVALPAVASLAGLPVARARQVLADLVAVNLLAEHRPGRFQFHDLLREYAAERLDAGDPAERDAALRRLLEHYLHTACEAERLLNPVRKPLPLPPPSPEVTVEAVDSAEAALVWFTRERAGLVAMVAEAHRAGLPERTWQLAWTLSTFFDTRAYWADWQRTQQLALAAARATGDPGRQADAHRCLARAGVRLERPDEAHEHYAQAQRIYQEMGELPGQAVVELNLSLLAEQQDHPREALDHARRALELFRRAGDRPGEGRALNGVGWCHARLGEYEHTLRHCTDALAVLDAVGDRAGAAAAWDSIGYARRHLGDHDEAIACHRRSLAIYRELGHRYWEASVLTHLGEAYLDRGDEPAARSAWRAAHDILVAIGHGEADQVRARLDRLPVTR</sequence>
<dbReference type="InterPro" id="IPR051677">
    <property type="entry name" value="AfsR-DnrI-RedD_regulator"/>
</dbReference>
<dbReference type="SUPFAM" id="SSF46894">
    <property type="entry name" value="C-terminal effector domain of the bipartite response regulators"/>
    <property type="match status" value="1"/>
</dbReference>
<dbReference type="Proteomes" id="UP000198215">
    <property type="component" value="Chromosome I"/>
</dbReference>
<dbReference type="InterPro" id="IPR016032">
    <property type="entry name" value="Sig_transdc_resp-reg_C-effctor"/>
</dbReference>
<evidence type="ECO:0000256" key="1">
    <source>
        <dbReference type="ARBA" id="ARBA00005820"/>
    </source>
</evidence>
<dbReference type="InterPro" id="IPR041664">
    <property type="entry name" value="AAA_16"/>
</dbReference>
<feature type="domain" description="OmpR/PhoB-type" evidence="7">
    <location>
        <begin position="1"/>
        <end position="93"/>
    </location>
</feature>
<dbReference type="SMART" id="SM00028">
    <property type="entry name" value="TPR"/>
    <property type="match status" value="6"/>
</dbReference>
<protein>
    <submittedName>
        <fullName evidence="8">DNA-binding transcriptional activator of the SARP family</fullName>
    </submittedName>
</protein>
<dbReference type="GO" id="GO:0043531">
    <property type="term" value="F:ADP binding"/>
    <property type="evidence" value="ECO:0007669"/>
    <property type="project" value="InterPro"/>
</dbReference>
<gene>
    <name evidence="8" type="ORF">GA0070614_0622</name>
</gene>
<dbReference type="Gene3D" id="1.25.40.10">
    <property type="entry name" value="Tetratricopeptide repeat domain"/>
    <property type="match status" value="3"/>
</dbReference>
<accession>A0A1C5GZT0</accession>
<evidence type="ECO:0000256" key="5">
    <source>
        <dbReference type="PROSITE-ProRule" id="PRU01091"/>
    </source>
</evidence>
<dbReference type="InterPro" id="IPR019734">
    <property type="entry name" value="TPR_rpt"/>
</dbReference>
<dbReference type="CDD" id="cd15831">
    <property type="entry name" value="BTAD"/>
    <property type="match status" value="1"/>
</dbReference>
<dbReference type="RefSeq" id="WP_088974544.1">
    <property type="nucleotide sequence ID" value="NZ_LT607753.1"/>
</dbReference>
<dbReference type="SUPFAM" id="SSF48452">
    <property type="entry name" value="TPR-like"/>
    <property type="match status" value="2"/>
</dbReference>
<dbReference type="AlphaFoldDB" id="A0A1C5GZT0"/>
<dbReference type="SMART" id="SM00862">
    <property type="entry name" value="Trans_reg_C"/>
    <property type="match status" value="1"/>
</dbReference>
<evidence type="ECO:0000256" key="6">
    <source>
        <dbReference type="SAM" id="MobiDB-lite"/>
    </source>
</evidence>
<evidence type="ECO:0000256" key="3">
    <source>
        <dbReference type="ARBA" id="ARBA00023125"/>
    </source>
</evidence>
<dbReference type="PANTHER" id="PTHR35807:SF1">
    <property type="entry name" value="TRANSCRIPTIONAL REGULATOR REDD"/>
    <property type="match status" value="1"/>
</dbReference>
<comment type="similarity">
    <text evidence="1">Belongs to the AfsR/DnrI/RedD regulatory family.</text>
</comment>
<dbReference type="Pfam" id="PF00486">
    <property type="entry name" value="Trans_reg_C"/>
    <property type="match status" value="1"/>
</dbReference>
<dbReference type="SMART" id="SM00382">
    <property type="entry name" value="AAA"/>
    <property type="match status" value="1"/>
</dbReference>
<keyword evidence="3 5" id="KW-0238">DNA-binding</keyword>
<dbReference type="GO" id="GO:0003677">
    <property type="term" value="F:DNA binding"/>
    <property type="evidence" value="ECO:0007669"/>
    <property type="project" value="UniProtKB-UniRule"/>
</dbReference>
<dbReference type="OrthoDB" id="7628974at2"/>